<dbReference type="Proteomes" id="UP000177349">
    <property type="component" value="Unassembled WGS sequence"/>
</dbReference>
<comment type="caution">
    <text evidence="6">The sequence shown here is derived from an EMBL/GenBank/DDBJ whole genome shotgun (WGS) entry which is preliminary data.</text>
</comment>
<reference evidence="6 7" key="1">
    <citation type="journal article" date="2016" name="Nat. Commun.">
        <title>Thousands of microbial genomes shed light on interconnected biogeochemical processes in an aquifer system.</title>
        <authorList>
            <person name="Anantharaman K."/>
            <person name="Brown C.T."/>
            <person name="Hug L.A."/>
            <person name="Sharon I."/>
            <person name="Castelle C.J."/>
            <person name="Probst A.J."/>
            <person name="Thomas B.C."/>
            <person name="Singh A."/>
            <person name="Wilkins M.J."/>
            <person name="Karaoz U."/>
            <person name="Brodie E.L."/>
            <person name="Williams K.H."/>
            <person name="Hubbard S.S."/>
            <person name="Banfield J.F."/>
        </authorList>
    </citation>
    <scope>NUCLEOTIDE SEQUENCE [LARGE SCALE GENOMIC DNA]</scope>
</reference>
<evidence type="ECO:0000256" key="3">
    <source>
        <dbReference type="ARBA" id="ARBA00022982"/>
    </source>
</evidence>
<dbReference type="AlphaFoldDB" id="A0A1G2BUL4"/>
<gene>
    <name evidence="6" type="ORF">A3B31_02860</name>
</gene>
<evidence type="ECO:0000256" key="5">
    <source>
        <dbReference type="ARBA" id="ARBA00023014"/>
    </source>
</evidence>
<dbReference type="EMBL" id="MHKN01000009">
    <property type="protein sequence ID" value="OGY92803.1"/>
    <property type="molecule type" value="Genomic_DNA"/>
</dbReference>
<accession>A0A1G2BUL4</accession>
<dbReference type="GO" id="GO:0046872">
    <property type="term" value="F:metal ion binding"/>
    <property type="evidence" value="ECO:0007669"/>
    <property type="project" value="UniProtKB-KW"/>
</dbReference>
<keyword evidence="1" id="KW-0813">Transport</keyword>
<dbReference type="Gene3D" id="3.30.70.20">
    <property type="match status" value="1"/>
</dbReference>
<evidence type="ECO:0000256" key="1">
    <source>
        <dbReference type="ARBA" id="ARBA00022448"/>
    </source>
</evidence>
<proteinExistence type="predicted"/>
<evidence type="ECO:0000256" key="4">
    <source>
        <dbReference type="ARBA" id="ARBA00023004"/>
    </source>
</evidence>
<keyword evidence="4" id="KW-0408">Iron</keyword>
<dbReference type="Pfam" id="PF13370">
    <property type="entry name" value="Fer4_13"/>
    <property type="match status" value="1"/>
</dbReference>
<evidence type="ECO:0008006" key="8">
    <source>
        <dbReference type="Google" id="ProtNLM"/>
    </source>
</evidence>
<dbReference type="PANTHER" id="PTHR36923">
    <property type="entry name" value="FERREDOXIN"/>
    <property type="match status" value="1"/>
</dbReference>
<protein>
    <recommendedName>
        <fullName evidence="8">Ferredoxin</fullName>
    </recommendedName>
</protein>
<evidence type="ECO:0000313" key="6">
    <source>
        <dbReference type="EMBL" id="OGY92803.1"/>
    </source>
</evidence>
<name>A0A1G2BUL4_9BACT</name>
<sequence>MAYRAEVDRKLCVSVASCVAIASNTFELDQEGIAKVKKQGADSDETILQAAQSCPVNAITIFDDKGTKIYPKE</sequence>
<dbReference type="SUPFAM" id="SSF54862">
    <property type="entry name" value="4Fe-4S ferredoxins"/>
    <property type="match status" value="1"/>
</dbReference>
<evidence type="ECO:0000256" key="2">
    <source>
        <dbReference type="ARBA" id="ARBA00022723"/>
    </source>
</evidence>
<dbReference type="PANTHER" id="PTHR36923:SF3">
    <property type="entry name" value="FERREDOXIN"/>
    <property type="match status" value="1"/>
</dbReference>
<organism evidence="6 7">
    <name type="scientific">Candidatus Komeilibacteria bacterium RIFCSPLOWO2_01_FULL_53_11</name>
    <dbReference type="NCBI Taxonomy" id="1798552"/>
    <lineage>
        <taxon>Bacteria</taxon>
        <taxon>Candidatus Komeiliibacteriota</taxon>
    </lineage>
</organism>
<dbReference type="InterPro" id="IPR051269">
    <property type="entry name" value="Fe-S_cluster_ET"/>
</dbReference>
<keyword evidence="5" id="KW-0411">Iron-sulfur</keyword>
<evidence type="ECO:0000313" key="7">
    <source>
        <dbReference type="Proteomes" id="UP000177349"/>
    </source>
</evidence>
<keyword evidence="2" id="KW-0479">Metal-binding</keyword>
<dbReference type="GO" id="GO:0051536">
    <property type="term" value="F:iron-sulfur cluster binding"/>
    <property type="evidence" value="ECO:0007669"/>
    <property type="project" value="UniProtKB-KW"/>
</dbReference>
<keyword evidence="3" id="KW-0249">Electron transport</keyword>